<dbReference type="STRING" id="648996.Theam_0935"/>
<dbReference type="InterPro" id="IPR041881">
    <property type="entry name" value="PqqD_sf"/>
</dbReference>
<dbReference type="Pfam" id="PF05402">
    <property type="entry name" value="PqqD"/>
    <property type="match status" value="1"/>
</dbReference>
<dbReference type="AlphaFoldDB" id="E8T207"/>
<reference evidence="1" key="1">
    <citation type="submission" date="2011-01" db="EMBL/GenBank/DDBJ databases">
        <title>Complete sequence of chromosome of Thermovibrio ammonificans HB-1.</title>
        <authorList>
            <consortium name="US DOE Joint Genome Institute"/>
            <person name="Lucas S."/>
            <person name="Copeland A."/>
            <person name="Lapidus A."/>
            <person name="Cheng J.-F."/>
            <person name="Goodwin L."/>
            <person name="Pitluck S."/>
            <person name="Davenport K."/>
            <person name="Detter J.C."/>
            <person name="Han C."/>
            <person name="Tapia R."/>
            <person name="Land M."/>
            <person name="Hauser L."/>
            <person name="Kyrpides N."/>
            <person name="Ivanova N."/>
            <person name="Ovchinnikova G."/>
            <person name="Vetriani C."/>
            <person name="Woyke T."/>
        </authorList>
    </citation>
    <scope>NUCLEOTIDE SEQUENCE [LARGE SCALE GENOMIC DNA]</scope>
    <source>
        <strain evidence="1">HB-1</strain>
    </source>
</reference>
<keyword evidence="2" id="KW-1185">Reference proteome</keyword>
<evidence type="ECO:0008006" key="3">
    <source>
        <dbReference type="Google" id="ProtNLM"/>
    </source>
</evidence>
<dbReference type="InterPro" id="IPR027599">
    <property type="entry name" value="PqqD-rel_X"/>
</dbReference>
<name>E8T207_THEA1</name>
<dbReference type="eggNOG" id="ENOG50335D0">
    <property type="taxonomic scope" value="Bacteria"/>
</dbReference>
<dbReference type="Gene3D" id="1.10.10.1150">
    <property type="entry name" value="Coenzyme PQQ synthesis protein D (PqqD)"/>
    <property type="match status" value="1"/>
</dbReference>
<sequence>MGKLNRLAINDEGFIFDPETGNSFTVNQTGLFIIKLLKEGKSEEEIVQALTEEFDVSPEEARRDLVDFIEQLRLNGLLEVKNV</sequence>
<dbReference type="EMBL" id="CP002444">
    <property type="protein sequence ID" value="ADU96902.1"/>
    <property type="molecule type" value="Genomic_DNA"/>
</dbReference>
<gene>
    <name evidence="1" type="ordered locus">Theam_0935</name>
</gene>
<dbReference type="RefSeq" id="WP_013537688.1">
    <property type="nucleotide sequence ID" value="NC_014926.1"/>
</dbReference>
<dbReference type="Proteomes" id="UP000006362">
    <property type="component" value="Chromosome"/>
</dbReference>
<evidence type="ECO:0000313" key="2">
    <source>
        <dbReference type="Proteomes" id="UP000006362"/>
    </source>
</evidence>
<dbReference type="KEGG" id="tam:Theam_0935"/>
<protein>
    <recommendedName>
        <fullName evidence="3">Coenzyme PQQ synthesis D</fullName>
    </recommendedName>
</protein>
<dbReference type="HOGENOM" id="CLU_159325_3_2_0"/>
<dbReference type="InterPro" id="IPR008792">
    <property type="entry name" value="PQQD"/>
</dbReference>
<organism evidence="1 2">
    <name type="scientific">Thermovibrio ammonificans (strain DSM 15698 / JCM 12110 / HB-1)</name>
    <dbReference type="NCBI Taxonomy" id="648996"/>
    <lineage>
        <taxon>Bacteria</taxon>
        <taxon>Pseudomonadati</taxon>
        <taxon>Aquificota</taxon>
        <taxon>Aquificia</taxon>
        <taxon>Desulfurobacteriales</taxon>
        <taxon>Desulfurobacteriaceae</taxon>
        <taxon>Thermovibrio</taxon>
    </lineage>
</organism>
<accession>E8T207</accession>
<dbReference type="NCBIfam" id="TIGR04353">
    <property type="entry name" value="PqqD_rel_X"/>
    <property type="match status" value="1"/>
</dbReference>
<dbReference type="OrthoDB" id="516080at2"/>
<proteinExistence type="predicted"/>
<evidence type="ECO:0000313" key="1">
    <source>
        <dbReference type="EMBL" id="ADU96902.1"/>
    </source>
</evidence>